<accession>A0A7C3F6C0</accession>
<proteinExistence type="predicted"/>
<sequence>MGKDLIVLVSGKGKYFANKEQYDRIETEGKALFQLLKEKKDVEFSKNLKALHEYIVGECRQVEVFRNAELIVPPVTCDPARLREVMGI</sequence>
<name>A0A7C3F6C0_9CREN</name>
<dbReference type="EMBL" id="DSTX01000011">
    <property type="protein sequence ID" value="HFK20942.1"/>
    <property type="molecule type" value="Genomic_DNA"/>
</dbReference>
<gene>
    <name evidence="1" type="ORF">ENS19_06645</name>
</gene>
<evidence type="ECO:0000313" key="1">
    <source>
        <dbReference type="EMBL" id="HFK20942.1"/>
    </source>
</evidence>
<organism evidence="1">
    <name type="scientific">Candidatus Methanomethylicus mesodigestus</name>
    <dbReference type="NCBI Taxonomy" id="1867258"/>
    <lineage>
        <taxon>Archaea</taxon>
        <taxon>Thermoproteota</taxon>
        <taxon>Methanosuratincolia</taxon>
        <taxon>Candidatus Methanomethylicales</taxon>
        <taxon>Candidatus Methanomethylicaceae</taxon>
        <taxon>Candidatus Methanomethylicus</taxon>
    </lineage>
</organism>
<protein>
    <submittedName>
        <fullName evidence="1">Uncharacterized protein</fullName>
    </submittedName>
</protein>
<reference evidence="1" key="1">
    <citation type="journal article" date="2020" name="mSystems">
        <title>Genome- and Community-Level Interaction Insights into Carbon Utilization and Element Cycling Functions of Hydrothermarchaeota in Hydrothermal Sediment.</title>
        <authorList>
            <person name="Zhou Z."/>
            <person name="Liu Y."/>
            <person name="Xu W."/>
            <person name="Pan J."/>
            <person name="Luo Z.H."/>
            <person name="Li M."/>
        </authorList>
    </citation>
    <scope>NUCLEOTIDE SEQUENCE [LARGE SCALE GENOMIC DNA]</scope>
    <source>
        <strain evidence="1">SpSt-468</strain>
    </source>
</reference>
<comment type="caution">
    <text evidence="1">The sequence shown here is derived from an EMBL/GenBank/DDBJ whole genome shotgun (WGS) entry which is preliminary data.</text>
</comment>
<dbReference type="AlphaFoldDB" id="A0A7C3F6C0"/>